<feature type="signal peptide" evidence="2">
    <location>
        <begin position="1"/>
        <end position="20"/>
    </location>
</feature>
<evidence type="ECO:0000313" key="5">
    <source>
        <dbReference type="Proteomes" id="UP000192907"/>
    </source>
</evidence>
<feature type="transmembrane region" description="Helical" evidence="1">
    <location>
        <begin position="171"/>
        <end position="190"/>
    </location>
</feature>
<sequence length="197" mass="22333">MRLYWYLMAIFLMLSSAAMAQPPAPELITEQPEDRIPAVNLSVSPELAEKLDDKQLYKLVKSAIHSKQPQPDYFLPQDVMIPMVVFFSIVAIVFISLFIPYRRTRDLQETLRAMVKENREIPESLLLSLHQQKLPTAQADLRKGILLSAVGLGASIIVFMVNPNASNDGSWTGGFLPLFIGLGYLILWFLHRRNKHA</sequence>
<accession>A0A1Y6CX25</accession>
<evidence type="ECO:0000313" key="4">
    <source>
        <dbReference type="EMBL" id="SMF82757.1"/>
    </source>
</evidence>
<keyword evidence="5" id="KW-1185">Reference proteome</keyword>
<evidence type="ECO:0000256" key="2">
    <source>
        <dbReference type="SAM" id="SignalP"/>
    </source>
</evidence>
<feature type="domain" description="DUF6249" evidence="3">
    <location>
        <begin position="80"/>
        <end position="191"/>
    </location>
</feature>
<feature type="transmembrane region" description="Helical" evidence="1">
    <location>
        <begin position="145"/>
        <end position="165"/>
    </location>
</feature>
<feature type="chain" id="PRO_5012102331" description="DUF6249 domain-containing protein" evidence="2">
    <location>
        <begin position="21"/>
        <end position="197"/>
    </location>
</feature>
<protein>
    <recommendedName>
        <fullName evidence="3">DUF6249 domain-containing protein</fullName>
    </recommendedName>
</protein>
<organism evidence="4 5">
    <name type="scientific">Pseudobacteriovorax antillogorgiicola</name>
    <dbReference type="NCBI Taxonomy" id="1513793"/>
    <lineage>
        <taxon>Bacteria</taxon>
        <taxon>Pseudomonadati</taxon>
        <taxon>Bdellovibrionota</taxon>
        <taxon>Oligoflexia</taxon>
        <taxon>Oligoflexales</taxon>
        <taxon>Pseudobacteriovoracaceae</taxon>
        <taxon>Pseudobacteriovorax</taxon>
    </lineage>
</organism>
<keyword evidence="1" id="KW-1133">Transmembrane helix</keyword>
<evidence type="ECO:0000259" key="3">
    <source>
        <dbReference type="Pfam" id="PF19762"/>
    </source>
</evidence>
<name>A0A1Y6CX25_9BACT</name>
<gene>
    <name evidence="4" type="ORF">SAMN06296036_1436</name>
</gene>
<reference evidence="5" key="1">
    <citation type="submission" date="2017-04" db="EMBL/GenBank/DDBJ databases">
        <authorList>
            <person name="Varghese N."/>
            <person name="Submissions S."/>
        </authorList>
    </citation>
    <scope>NUCLEOTIDE SEQUENCE [LARGE SCALE GENOMIC DNA]</scope>
    <source>
        <strain evidence="5">RKEM611</strain>
    </source>
</reference>
<dbReference type="STRING" id="1513793.SAMN06296036_1436"/>
<dbReference type="OrthoDB" id="5737184at2"/>
<keyword evidence="1" id="KW-0472">Membrane</keyword>
<feature type="transmembrane region" description="Helical" evidence="1">
    <location>
        <begin position="79"/>
        <end position="99"/>
    </location>
</feature>
<keyword evidence="1" id="KW-0812">Transmembrane</keyword>
<dbReference type="InterPro" id="IPR046216">
    <property type="entry name" value="DUF6249"/>
</dbReference>
<dbReference type="Proteomes" id="UP000192907">
    <property type="component" value="Unassembled WGS sequence"/>
</dbReference>
<dbReference type="Pfam" id="PF19762">
    <property type="entry name" value="DUF6249"/>
    <property type="match status" value="1"/>
</dbReference>
<dbReference type="EMBL" id="FWZT01000043">
    <property type="protein sequence ID" value="SMF82757.1"/>
    <property type="molecule type" value="Genomic_DNA"/>
</dbReference>
<evidence type="ECO:0000256" key="1">
    <source>
        <dbReference type="SAM" id="Phobius"/>
    </source>
</evidence>
<dbReference type="RefSeq" id="WP_132326218.1">
    <property type="nucleotide sequence ID" value="NZ_FWZT01000043.1"/>
</dbReference>
<dbReference type="AlphaFoldDB" id="A0A1Y6CX25"/>
<proteinExistence type="predicted"/>
<keyword evidence="2" id="KW-0732">Signal</keyword>